<sequence length="108" mass="11784">MAPEDQQPCRPAYSPVHYDHIVLHGGIAGFAVDPKRPDYGIAAGHPEGAGAADNRYLPHLAKHRVPAHDAEGAAVIPPIREHYVHGHQQRQNLLPLQRVDPLAPSHLL</sequence>
<proteinExistence type="predicted"/>
<name>A0A5K0V1K7_9MAGN</name>
<gene>
    <name evidence="1" type="ORF">NYM_LOCUS3232</name>
</gene>
<organism evidence="1">
    <name type="scientific">Nymphaea colorata</name>
    <name type="common">pocket water lily</name>
    <dbReference type="NCBI Taxonomy" id="210225"/>
    <lineage>
        <taxon>Eukaryota</taxon>
        <taxon>Viridiplantae</taxon>
        <taxon>Streptophyta</taxon>
        <taxon>Embryophyta</taxon>
        <taxon>Tracheophyta</taxon>
        <taxon>Spermatophyta</taxon>
        <taxon>Magnoliopsida</taxon>
        <taxon>Nymphaeales</taxon>
        <taxon>Nymphaeaceae</taxon>
        <taxon>Nymphaea</taxon>
    </lineage>
</organism>
<dbReference type="Gramene" id="NC1G0192740.1">
    <property type="protein sequence ID" value="NC1G0192740.1:cds"/>
    <property type="gene ID" value="NC1G0192740"/>
</dbReference>
<dbReference type="AlphaFoldDB" id="A0A5K0V1K7"/>
<dbReference type="EMBL" id="LR721774">
    <property type="protein sequence ID" value="VVV34741.1"/>
    <property type="molecule type" value="Genomic_DNA"/>
</dbReference>
<evidence type="ECO:0000313" key="1">
    <source>
        <dbReference type="EMBL" id="VVV34741.1"/>
    </source>
</evidence>
<reference evidence="1" key="1">
    <citation type="submission" date="2019-09" db="EMBL/GenBank/DDBJ databases">
        <authorList>
            <person name="Zhang L."/>
        </authorList>
    </citation>
    <scope>NUCLEOTIDE SEQUENCE</scope>
</reference>
<protein>
    <submittedName>
        <fullName evidence="1">Uncharacterized protein</fullName>
    </submittedName>
</protein>
<accession>A0A5K0V1K7</accession>